<proteinExistence type="predicted"/>
<sequence>MVGLQRRSSADIIPFRAASRPRAGRVPAVFQEAASDGGGSRETGSQETEAHAADAVRGTILLFTGVRYERLPDAAEPGLPAPERRCRG</sequence>
<feature type="region of interest" description="Disordered" evidence="1">
    <location>
        <begin position="32"/>
        <end position="54"/>
    </location>
</feature>
<comment type="caution">
    <text evidence="2">The sequence shown here is derived from an EMBL/GenBank/DDBJ whole genome shotgun (WGS) entry which is preliminary data.</text>
</comment>
<evidence type="ECO:0000256" key="1">
    <source>
        <dbReference type="SAM" id="MobiDB-lite"/>
    </source>
</evidence>
<name>A0A5C4LB77_9HYPH</name>
<dbReference type="AlphaFoldDB" id="A0A5C4LB77"/>
<protein>
    <submittedName>
        <fullName evidence="2">Uncharacterized protein</fullName>
    </submittedName>
</protein>
<gene>
    <name evidence="2" type="ORF">FF100_25880</name>
</gene>
<evidence type="ECO:0000313" key="2">
    <source>
        <dbReference type="EMBL" id="TNC09638.1"/>
    </source>
</evidence>
<organism evidence="2 3">
    <name type="scientific">Methylobacterium terricola</name>
    <dbReference type="NCBI Taxonomy" id="2583531"/>
    <lineage>
        <taxon>Bacteria</taxon>
        <taxon>Pseudomonadati</taxon>
        <taxon>Pseudomonadota</taxon>
        <taxon>Alphaproteobacteria</taxon>
        <taxon>Hyphomicrobiales</taxon>
        <taxon>Methylobacteriaceae</taxon>
        <taxon>Methylobacterium</taxon>
    </lineage>
</organism>
<dbReference type="EMBL" id="VDDA01000016">
    <property type="protein sequence ID" value="TNC09638.1"/>
    <property type="molecule type" value="Genomic_DNA"/>
</dbReference>
<reference evidence="2 3" key="1">
    <citation type="submission" date="2019-06" db="EMBL/GenBank/DDBJ databases">
        <title>Genome of Methylobacterium sp. 17Sr1-39.</title>
        <authorList>
            <person name="Seo T."/>
        </authorList>
    </citation>
    <scope>NUCLEOTIDE SEQUENCE [LARGE SCALE GENOMIC DNA]</scope>
    <source>
        <strain evidence="2 3">17Sr1-39</strain>
    </source>
</reference>
<dbReference type="Proteomes" id="UP000305267">
    <property type="component" value="Unassembled WGS sequence"/>
</dbReference>
<keyword evidence="3" id="KW-1185">Reference proteome</keyword>
<accession>A0A5C4LB77</accession>
<dbReference type="OrthoDB" id="8000572at2"/>
<evidence type="ECO:0000313" key="3">
    <source>
        <dbReference type="Proteomes" id="UP000305267"/>
    </source>
</evidence>